<dbReference type="Pfam" id="PF22451">
    <property type="entry name" value="NirdL-like_HTH"/>
    <property type="match status" value="1"/>
</dbReference>
<evidence type="ECO:0000256" key="1">
    <source>
        <dbReference type="ARBA" id="ARBA00023015"/>
    </source>
</evidence>
<dbReference type="KEGG" id="mrtj:KHC33_07225"/>
<evidence type="ECO:0000256" key="4">
    <source>
        <dbReference type="ARBA" id="ARBA00023239"/>
    </source>
</evidence>
<dbReference type="Gene3D" id="3.30.70.3460">
    <property type="match status" value="1"/>
</dbReference>
<evidence type="ECO:0000256" key="6">
    <source>
        <dbReference type="ARBA" id="ARBA00023457"/>
    </source>
</evidence>
<dbReference type="InterPro" id="IPR040523">
    <property type="entry name" value="AsnC_trans_reg2"/>
</dbReference>
<sequence length="161" mass="18492">MDSFDKILLRELEKGIPLQSHPYSIIGERIGMTGEEVIQRIENLKQAGVIRRIRARINQRSVGIIANALVGWKIPEEETDNAGKALAALPGITHCYQRSIVPGRWEYSLYTVHHGWSHERVIQEIRMIAEKTGFHDYIILFSTDEYKRTPHTRVDDLDCAI</sequence>
<accession>A0A8E7B3H3</accession>
<dbReference type="InterPro" id="IPR000485">
    <property type="entry name" value="AsnC-type_HTH_dom"/>
</dbReference>
<protein>
    <recommendedName>
        <fullName evidence="7">siroheme decarboxylase</fullName>
        <ecNumber evidence="7">4.1.1.111</ecNumber>
    </recommendedName>
</protein>
<dbReference type="Pfam" id="PF17805">
    <property type="entry name" value="AsnC_trans_reg2"/>
    <property type="match status" value="1"/>
</dbReference>
<dbReference type="SMART" id="SM00344">
    <property type="entry name" value="HTH_ASNC"/>
    <property type="match status" value="1"/>
</dbReference>
<organism evidence="10 11">
    <name type="scientific">Methanospirillum purgamenti</name>
    <dbReference type="NCBI Taxonomy" id="2834276"/>
    <lineage>
        <taxon>Archaea</taxon>
        <taxon>Methanobacteriati</taxon>
        <taxon>Methanobacteriota</taxon>
        <taxon>Stenosarchaea group</taxon>
        <taxon>Methanomicrobia</taxon>
        <taxon>Methanomicrobiales</taxon>
        <taxon>Methanospirillaceae</taxon>
        <taxon>Methanospirillum</taxon>
    </lineage>
</organism>
<evidence type="ECO:0000256" key="7">
    <source>
        <dbReference type="ARBA" id="ARBA00023471"/>
    </source>
</evidence>
<dbReference type="SUPFAM" id="SSF46785">
    <property type="entry name" value="Winged helix' DNA-binding domain"/>
    <property type="match status" value="1"/>
</dbReference>
<proteinExistence type="inferred from homology"/>
<dbReference type="EMBL" id="CP075546">
    <property type="protein sequence ID" value="QVV90264.1"/>
    <property type="molecule type" value="Genomic_DNA"/>
</dbReference>
<evidence type="ECO:0000256" key="3">
    <source>
        <dbReference type="ARBA" id="ARBA00023163"/>
    </source>
</evidence>
<evidence type="ECO:0000259" key="9">
    <source>
        <dbReference type="PROSITE" id="PS50956"/>
    </source>
</evidence>
<keyword evidence="4" id="KW-0456">Lyase</keyword>
<dbReference type="InterPro" id="IPR036390">
    <property type="entry name" value="WH_DNA-bd_sf"/>
</dbReference>
<dbReference type="EC" id="4.1.1.111" evidence="7"/>
<name>A0A8E7B3H3_9EURY</name>
<feature type="domain" description="HTH asnC-type" evidence="9">
    <location>
        <begin position="1"/>
        <end position="65"/>
    </location>
</feature>
<dbReference type="AlphaFoldDB" id="A0A8E7B3H3"/>
<dbReference type="PANTHER" id="PTHR43413:SF1">
    <property type="entry name" value="SIROHEME DECARBOXYLASE NIRL SUBUNIT"/>
    <property type="match status" value="1"/>
</dbReference>
<dbReference type="PROSITE" id="PS50956">
    <property type="entry name" value="HTH_ASNC_2"/>
    <property type="match status" value="1"/>
</dbReference>
<dbReference type="InterPro" id="IPR053953">
    <property type="entry name" value="NirdL-like_HTH"/>
</dbReference>
<dbReference type="PANTHER" id="PTHR43413">
    <property type="entry name" value="TRANSCRIPTIONAL REGULATOR, ASNC FAMILY"/>
    <property type="match status" value="1"/>
</dbReference>
<keyword evidence="3" id="KW-0804">Transcription</keyword>
<dbReference type="GeneID" id="65096963"/>
<comment type="similarity">
    <text evidence="6">Belongs to the Ahb/Nir family.</text>
</comment>
<dbReference type="GO" id="GO:0016829">
    <property type="term" value="F:lyase activity"/>
    <property type="evidence" value="ECO:0007669"/>
    <property type="project" value="UniProtKB-KW"/>
</dbReference>
<comment type="pathway">
    <text evidence="5">Porphyrin-containing compound metabolism.</text>
</comment>
<dbReference type="InterPro" id="IPR019888">
    <property type="entry name" value="Tscrpt_reg_AsnC-like"/>
</dbReference>
<gene>
    <name evidence="10" type="ORF">KHC33_07225</name>
</gene>
<evidence type="ECO:0000313" key="11">
    <source>
        <dbReference type="Proteomes" id="UP000680656"/>
    </source>
</evidence>
<dbReference type="GO" id="GO:0043565">
    <property type="term" value="F:sequence-specific DNA binding"/>
    <property type="evidence" value="ECO:0007669"/>
    <property type="project" value="InterPro"/>
</dbReference>
<evidence type="ECO:0000256" key="8">
    <source>
        <dbReference type="ARBA" id="ARBA00048470"/>
    </source>
</evidence>
<evidence type="ECO:0000256" key="2">
    <source>
        <dbReference type="ARBA" id="ARBA00023125"/>
    </source>
</evidence>
<evidence type="ECO:0000256" key="5">
    <source>
        <dbReference type="ARBA" id="ARBA00023444"/>
    </source>
</evidence>
<keyword evidence="11" id="KW-1185">Reference proteome</keyword>
<keyword evidence="2" id="KW-0238">DNA-binding</keyword>
<dbReference type="Proteomes" id="UP000680656">
    <property type="component" value="Chromosome"/>
</dbReference>
<evidence type="ECO:0000313" key="10">
    <source>
        <dbReference type="EMBL" id="QVV90264.1"/>
    </source>
</evidence>
<keyword evidence="1" id="KW-0805">Transcription regulation</keyword>
<comment type="catalytic activity">
    <reaction evidence="8">
        <text>siroheme + 2 H(+) = 12,18-didecarboxysiroheme + 2 CO2</text>
        <dbReference type="Rhea" id="RHEA:19093"/>
        <dbReference type="ChEBI" id="CHEBI:15378"/>
        <dbReference type="ChEBI" id="CHEBI:16526"/>
        <dbReference type="ChEBI" id="CHEBI:60052"/>
        <dbReference type="ChEBI" id="CHEBI:140497"/>
        <dbReference type="EC" id="4.1.1.111"/>
    </reaction>
</comment>
<reference evidence="10 11" key="1">
    <citation type="submission" date="2021-05" db="EMBL/GenBank/DDBJ databases">
        <title>A novel Methanospirillum isolate from a pyrite-forming mixed culture.</title>
        <authorList>
            <person name="Bunk B."/>
            <person name="Sproer C."/>
            <person name="Spring S."/>
            <person name="Pester M."/>
        </authorList>
    </citation>
    <scope>NUCLEOTIDE SEQUENCE [LARGE SCALE GENOMIC DNA]</scope>
    <source>
        <strain evidence="10 11">J.3.6.1-F.2.7.3</strain>
    </source>
</reference>
<dbReference type="RefSeq" id="WP_214421035.1">
    <property type="nucleotide sequence ID" value="NZ_CP075546.1"/>
</dbReference>
<dbReference type="InterPro" id="IPR050684">
    <property type="entry name" value="HTH-Siroheme_Decarb"/>
</dbReference>